<evidence type="ECO:0000256" key="8">
    <source>
        <dbReference type="ARBA" id="ARBA00022741"/>
    </source>
</evidence>
<dbReference type="SMART" id="SM00387">
    <property type="entry name" value="HATPase_c"/>
    <property type="match status" value="1"/>
</dbReference>
<keyword evidence="10" id="KW-0067">ATP-binding</keyword>
<evidence type="ECO:0000313" key="18">
    <source>
        <dbReference type="EMBL" id="MFD2671341.1"/>
    </source>
</evidence>
<dbReference type="InterPro" id="IPR003660">
    <property type="entry name" value="HAMP_dom"/>
</dbReference>
<comment type="catalytic activity">
    <reaction evidence="1">
        <text>ATP + protein L-histidine = ADP + protein N-phospho-L-histidine.</text>
        <dbReference type="EC" id="2.7.13.3"/>
    </reaction>
</comment>
<evidence type="ECO:0000256" key="10">
    <source>
        <dbReference type="ARBA" id="ARBA00022840"/>
    </source>
</evidence>
<keyword evidence="5" id="KW-0597">Phosphoprotein</keyword>
<accession>A0ABW5R8I7</accession>
<proteinExistence type="predicted"/>
<dbReference type="GO" id="GO:0016301">
    <property type="term" value="F:kinase activity"/>
    <property type="evidence" value="ECO:0007669"/>
    <property type="project" value="UniProtKB-KW"/>
</dbReference>
<dbReference type="PROSITE" id="PS50885">
    <property type="entry name" value="HAMP"/>
    <property type="match status" value="1"/>
</dbReference>
<feature type="domain" description="HAMP" evidence="17">
    <location>
        <begin position="67"/>
        <end position="119"/>
    </location>
</feature>
<keyword evidence="9 18" id="KW-0418">Kinase</keyword>
<evidence type="ECO:0000259" key="16">
    <source>
        <dbReference type="PROSITE" id="PS50109"/>
    </source>
</evidence>
<evidence type="ECO:0000256" key="15">
    <source>
        <dbReference type="SAM" id="Phobius"/>
    </source>
</evidence>
<dbReference type="InterPro" id="IPR003594">
    <property type="entry name" value="HATPase_dom"/>
</dbReference>
<evidence type="ECO:0000259" key="17">
    <source>
        <dbReference type="PROSITE" id="PS50885"/>
    </source>
</evidence>
<dbReference type="Gene3D" id="3.30.565.10">
    <property type="entry name" value="Histidine kinase-like ATPase, C-terminal domain"/>
    <property type="match status" value="1"/>
</dbReference>
<evidence type="ECO:0000256" key="6">
    <source>
        <dbReference type="ARBA" id="ARBA00022679"/>
    </source>
</evidence>
<feature type="transmembrane region" description="Helical" evidence="15">
    <location>
        <begin position="47"/>
        <end position="66"/>
    </location>
</feature>
<keyword evidence="4" id="KW-1003">Cell membrane</keyword>
<reference evidence="19" key="1">
    <citation type="journal article" date="2019" name="Int. J. Syst. Evol. Microbiol.">
        <title>The Global Catalogue of Microorganisms (GCM) 10K type strain sequencing project: providing services to taxonomists for standard genome sequencing and annotation.</title>
        <authorList>
            <consortium name="The Broad Institute Genomics Platform"/>
            <consortium name="The Broad Institute Genome Sequencing Center for Infectious Disease"/>
            <person name="Wu L."/>
            <person name="Ma J."/>
        </authorList>
    </citation>
    <scope>NUCLEOTIDE SEQUENCE [LARGE SCALE GENOMIC DNA]</scope>
    <source>
        <strain evidence="19">KCTC 33676</strain>
    </source>
</reference>
<dbReference type="Gene3D" id="6.10.340.10">
    <property type="match status" value="1"/>
</dbReference>
<feature type="coiled-coil region" evidence="14">
    <location>
        <begin position="123"/>
        <end position="150"/>
    </location>
</feature>
<dbReference type="Pfam" id="PF07730">
    <property type="entry name" value="HisKA_3"/>
    <property type="match status" value="1"/>
</dbReference>
<dbReference type="SUPFAM" id="SSF55874">
    <property type="entry name" value="ATPase domain of HSP90 chaperone/DNA topoisomerase II/histidine kinase"/>
    <property type="match status" value="1"/>
</dbReference>
<evidence type="ECO:0000256" key="7">
    <source>
        <dbReference type="ARBA" id="ARBA00022692"/>
    </source>
</evidence>
<dbReference type="Proteomes" id="UP001597497">
    <property type="component" value="Unassembled WGS sequence"/>
</dbReference>
<dbReference type="InterPro" id="IPR011712">
    <property type="entry name" value="Sig_transdc_His_kin_sub3_dim/P"/>
</dbReference>
<evidence type="ECO:0000256" key="4">
    <source>
        <dbReference type="ARBA" id="ARBA00022475"/>
    </source>
</evidence>
<evidence type="ECO:0000256" key="5">
    <source>
        <dbReference type="ARBA" id="ARBA00022553"/>
    </source>
</evidence>
<dbReference type="PROSITE" id="PS50109">
    <property type="entry name" value="HIS_KIN"/>
    <property type="match status" value="1"/>
</dbReference>
<keyword evidence="6" id="KW-0808">Transferase</keyword>
<dbReference type="CDD" id="cd16917">
    <property type="entry name" value="HATPase_UhpB-NarQ-NarX-like"/>
    <property type="match status" value="1"/>
</dbReference>
<organism evidence="18 19">
    <name type="scientific">Marinicrinis sediminis</name>
    <dbReference type="NCBI Taxonomy" id="1652465"/>
    <lineage>
        <taxon>Bacteria</taxon>
        <taxon>Bacillati</taxon>
        <taxon>Bacillota</taxon>
        <taxon>Bacilli</taxon>
        <taxon>Bacillales</taxon>
        <taxon>Paenibacillaceae</taxon>
    </lineage>
</organism>
<evidence type="ECO:0000256" key="1">
    <source>
        <dbReference type="ARBA" id="ARBA00000085"/>
    </source>
</evidence>
<name>A0ABW5R8I7_9BACL</name>
<evidence type="ECO:0000313" key="19">
    <source>
        <dbReference type="Proteomes" id="UP001597497"/>
    </source>
</evidence>
<dbReference type="InterPro" id="IPR005467">
    <property type="entry name" value="His_kinase_dom"/>
</dbReference>
<dbReference type="PANTHER" id="PTHR24421:SF37">
    <property type="entry name" value="SENSOR HISTIDINE KINASE NARS"/>
    <property type="match status" value="1"/>
</dbReference>
<dbReference type="InterPro" id="IPR036890">
    <property type="entry name" value="HATPase_C_sf"/>
</dbReference>
<keyword evidence="7 15" id="KW-0812">Transmembrane</keyword>
<dbReference type="RefSeq" id="WP_379928796.1">
    <property type="nucleotide sequence ID" value="NZ_JBHUMM010000010.1"/>
</dbReference>
<evidence type="ECO:0000256" key="3">
    <source>
        <dbReference type="ARBA" id="ARBA00012438"/>
    </source>
</evidence>
<feature type="domain" description="Histidine kinase" evidence="16">
    <location>
        <begin position="149"/>
        <end position="338"/>
    </location>
</feature>
<dbReference type="EC" id="2.7.13.3" evidence="3"/>
<keyword evidence="8" id="KW-0547">Nucleotide-binding</keyword>
<dbReference type="Gene3D" id="1.20.5.1930">
    <property type="match status" value="1"/>
</dbReference>
<dbReference type="Pfam" id="PF02518">
    <property type="entry name" value="HATPase_c"/>
    <property type="match status" value="1"/>
</dbReference>
<keyword evidence="14" id="KW-0175">Coiled coil</keyword>
<dbReference type="PANTHER" id="PTHR24421">
    <property type="entry name" value="NITRATE/NITRITE SENSOR PROTEIN NARX-RELATED"/>
    <property type="match status" value="1"/>
</dbReference>
<evidence type="ECO:0000256" key="12">
    <source>
        <dbReference type="ARBA" id="ARBA00023012"/>
    </source>
</evidence>
<comment type="subcellular location">
    <subcellularLocation>
        <location evidence="2">Cell membrane</location>
        <topology evidence="2">Multi-pass membrane protein</topology>
    </subcellularLocation>
</comment>
<keyword evidence="19" id="KW-1185">Reference proteome</keyword>
<comment type="caution">
    <text evidence="18">The sequence shown here is derived from an EMBL/GenBank/DDBJ whole genome shotgun (WGS) entry which is preliminary data.</text>
</comment>
<evidence type="ECO:0000256" key="2">
    <source>
        <dbReference type="ARBA" id="ARBA00004651"/>
    </source>
</evidence>
<gene>
    <name evidence="18" type="ORF">ACFSUC_06950</name>
</gene>
<dbReference type="EMBL" id="JBHUMM010000010">
    <property type="protein sequence ID" value="MFD2671341.1"/>
    <property type="molecule type" value="Genomic_DNA"/>
</dbReference>
<evidence type="ECO:0000256" key="9">
    <source>
        <dbReference type="ARBA" id="ARBA00022777"/>
    </source>
</evidence>
<dbReference type="InterPro" id="IPR050482">
    <property type="entry name" value="Sensor_HK_TwoCompSys"/>
</dbReference>
<evidence type="ECO:0000256" key="11">
    <source>
        <dbReference type="ARBA" id="ARBA00022989"/>
    </source>
</evidence>
<evidence type="ECO:0000256" key="14">
    <source>
        <dbReference type="SAM" id="Coils"/>
    </source>
</evidence>
<protein>
    <recommendedName>
        <fullName evidence="3">histidine kinase</fullName>
        <ecNumber evidence="3">2.7.13.3</ecNumber>
    </recommendedName>
</protein>
<sequence length="356" mass="40549">MIVLKKLRHSKWQLLVSFMGAAVLAIGMAGAMQVYWYDGDFLTAKQIWITVLVVLLAHAFIGYLVARSYQRQLDELQLSLLQIEKGRYKTRMNAAGWGGYEDASESFNRMAAALEQRMKLLQIIGEERTMKEQTQEMAVLEERKRLARDLHDTVSQQLFAIHMSASSLIRILEHNPQAARQVMEQLTEMSHSAQKQMRGFIAQLRPMELEDRTLGEALQSWFPDYCRQNELQGSLDIQMDEPVSESIEHQVFFIIQEAMANIVKHAEAKHAVLYLRSDRHRLLMNLTDDGKGFTAQETVGSYGLNNMKERAEKLGGHIEIVSHGGAGTKIVMRIPLFANEADSQPDRSEGEEERQA</sequence>
<keyword evidence="13 15" id="KW-0472">Membrane</keyword>
<evidence type="ECO:0000256" key="13">
    <source>
        <dbReference type="ARBA" id="ARBA00023136"/>
    </source>
</evidence>
<keyword evidence="11 15" id="KW-1133">Transmembrane helix</keyword>
<feature type="transmembrane region" description="Helical" evidence="15">
    <location>
        <begin position="12"/>
        <end position="35"/>
    </location>
</feature>
<keyword evidence="12" id="KW-0902">Two-component regulatory system</keyword>